<dbReference type="GO" id="GO:0000978">
    <property type="term" value="F:RNA polymerase II cis-regulatory region sequence-specific DNA binding"/>
    <property type="evidence" value="ECO:0007669"/>
    <property type="project" value="TreeGrafter"/>
</dbReference>
<dbReference type="AlphaFoldDB" id="A0AAV7X0D2"/>
<comment type="caution">
    <text evidence="11">The sequence shown here is derived from an EMBL/GenBank/DDBJ whole genome shotgun (WGS) entry which is preliminary data.</text>
</comment>
<evidence type="ECO:0000256" key="6">
    <source>
        <dbReference type="ARBA" id="ARBA00023163"/>
    </source>
</evidence>
<dbReference type="PANTHER" id="PTHR13421">
    <property type="entry name" value="SNRNA-ACTIVATING PROTEIN COMPLEX SUBUNIT 3"/>
    <property type="match status" value="1"/>
</dbReference>
<dbReference type="Pfam" id="PF12251">
    <property type="entry name" value="SNAPC3"/>
    <property type="match status" value="1"/>
</dbReference>
<dbReference type="GO" id="GO:0042795">
    <property type="term" value="P:snRNA transcription by RNA polymerase II"/>
    <property type="evidence" value="ECO:0007669"/>
    <property type="project" value="TreeGrafter"/>
</dbReference>
<dbReference type="Proteomes" id="UP001066276">
    <property type="component" value="Chromosome 1_1"/>
</dbReference>
<evidence type="ECO:0000256" key="4">
    <source>
        <dbReference type="ARBA" id="ARBA00023015"/>
    </source>
</evidence>
<comment type="similarity">
    <text evidence="2">Belongs to the SNAPC3/SRD2 family.</text>
</comment>
<evidence type="ECO:0000256" key="9">
    <source>
        <dbReference type="ARBA" id="ARBA00025958"/>
    </source>
</evidence>
<keyword evidence="6" id="KW-0804">Transcription</keyword>
<comment type="function">
    <text evidence="8">Part of the SNAPc complex required for the transcription of both RNA polymerase II and III small-nuclear RNA genes. Binds to the proximal sequence element (PSE), a non-TATA-box basal promoter element common to these 2 types of genes. Recruits TBP and BRF2 to the U6 snRNA TATA box.</text>
</comment>
<evidence type="ECO:0000256" key="7">
    <source>
        <dbReference type="ARBA" id="ARBA00023242"/>
    </source>
</evidence>
<organism evidence="11 12">
    <name type="scientific">Pleurodeles waltl</name>
    <name type="common">Iberian ribbed newt</name>
    <dbReference type="NCBI Taxonomy" id="8319"/>
    <lineage>
        <taxon>Eukaryota</taxon>
        <taxon>Metazoa</taxon>
        <taxon>Chordata</taxon>
        <taxon>Craniata</taxon>
        <taxon>Vertebrata</taxon>
        <taxon>Euteleostomi</taxon>
        <taxon>Amphibia</taxon>
        <taxon>Batrachia</taxon>
        <taxon>Caudata</taxon>
        <taxon>Salamandroidea</taxon>
        <taxon>Salamandridae</taxon>
        <taxon>Pleurodelinae</taxon>
        <taxon>Pleurodeles</taxon>
    </lineage>
</organism>
<gene>
    <name evidence="11" type="ORF">NDU88_006169</name>
</gene>
<sequence length="393" mass="45971">MEEIFRGEENSRGEWCTVPEYEVKDISSKTFHVEYLGSLWREVLLPRDFALEEEEEEEAAEEEEIAVVEELGCSMEIAAELRAVCSIDTLKYENEDKAEPEIIPDDTSLVTLGIRKKMQERRDETIMIDRICRQEKFNYAWESHADGKRPQNPSDLVKEGELVLTLNIIYPIIFEKHKEHKPYQRVMVLGSQKLTELRDFIACVSDLQVGGEFSNTPDLVPENISKDLFKSAFFYFNGVFYNDMRYPECRDLSRTVIEWSESLYRGYGKFQTASMEDHTFNHLNIKVGFPYLYCHQGDCEHLVLITDIRLIHKDDCLDRNMYPLVTKKPWILTRKCFVCKMYIARWVTNEDSLAPEDPCLFCDACFRMLHYDGEGNKLGDFLCYPYLDPGTFN</sequence>
<dbReference type="GO" id="GO:0003681">
    <property type="term" value="F:bent DNA binding"/>
    <property type="evidence" value="ECO:0007669"/>
    <property type="project" value="TreeGrafter"/>
</dbReference>
<evidence type="ECO:0000313" key="11">
    <source>
        <dbReference type="EMBL" id="KAJ1218591.1"/>
    </source>
</evidence>
<dbReference type="GO" id="GO:0001006">
    <property type="term" value="F:RNA polymerase III type 3 promoter sequence-specific DNA binding"/>
    <property type="evidence" value="ECO:0007669"/>
    <property type="project" value="TreeGrafter"/>
</dbReference>
<evidence type="ECO:0000256" key="2">
    <source>
        <dbReference type="ARBA" id="ARBA00010410"/>
    </source>
</evidence>
<keyword evidence="5" id="KW-0238">DNA-binding</keyword>
<reference evidence="11" key="1">
    <citation type="journal article" date="2022" name="bioRxiv">
        <title>Sequencing and chromosome-scale assembly of the giantPleurodeles waltlgenome.</title>
        <authorList>
            <person name="Brown T."/>
            <person name="Elewa A."/>
            <person name="Iarovenko S."/>
            <person name="Subramanian E."/>
            <person name="Araus A.J."/>
            <person name="Petzold A."/>
            <person name="Susuki M."/>
            <person name="Suzuki K.-i.T."/>
            <person name="Hayashi T."/>
            <person name="Toyoda A."/>
            <person name="Oliveira C."/>
            <person name="Osipova E."/>
            <person name="Leigh N.D."/>
            <person name="Simon A."/>
            <person name="Yun M.H."/>
        </authorList>
    </citation>
    <scope>NUCLEOTIDE SEQUENCE</scope>
    <source>
        <strain evidence="11">20211129_DDA</strain>
        <tissue evidence="11">Liver</tissue>
    </source>
</reference>
<evidence type="ECO:0000256" key="1">
    <source>
        <dbReference type="ARBA" id="ARBA00004123"/>
    </source>
</evidence>
<dbReference type="GO" id="GO:0019185">
    <property type="term" value="C:snRNA-activating protein complex"/>
    <property type="evidence" value="ECO:0007669"/>
    <property type="project" value="TreeGrafter"/>
</dbReference>
<keyword evidence="12" id="KW-1185">Reference proteome</keyword>
<evidence type="ECO:0000256" key="3">
    <source>
        <dbReference type="ARBA" id="ARBA00013634"/>
    </source>
</evidence>
<protein>
    <recommendedName>
        <fullName evidence="3">snRNA-activating protein complex subunit 3</fullName>
    </recommendedName>
    <alternativeName>
        <fullName evidence="10">Small nuclear RNA-activating complex polypeptide 3</fullName>
    </alternativeName>
</protein>
<keyword evidence="4" id="KW-0805">Transcription regulation</keyword>
<dbReference type="GO" id="GO:0042796">
    <property type="term" value="P:snRNA transcription by RNA polymerase III"/>
    <property type="evidence" value="ECO:0007669"/>
    <property type="project" value="TreeGrafter"/>
</dbReference>
<dbReference type="PANTHER" id="PTHR13421:SF16">
    <property type="entry name" value="SNRNA-ACTIVATING PROTEIN COMPLEX SUBUNIT 3"/>
    <property type="match status" value="1"/>
</dbReference>
<evidence type="ECO:0000313" key="12">
    <source>
        <dbReference type="Proteomes" id="UP001066276"/>
    </source>
</evidence>
<comment type="subcellular location">
    <subcellularLocation>
        <location evidence="1">Nucleus</location>
    </subcellularLocation>
</comment>
<dbReference type="InterPro" id="IPR022042">
    <property type="entry name" value="snRNA-activating_su3"/>
</dbReference>
<comment type="subunit">
    <text evidence="9">Part of the SNAPc complex composed of 5 subunits: SNAPC1, SNAPC2, SNAPC3, SNAPC4 and SNAPC5. SNAPC3 interacts with SNAPC1.</text>
</comment>
<evidence type="ECO:0000256" key="10">
    <source>
        <dbReference type="ARBA" id="ARBA00029606"/>
    </source>
</evidence>
<evidence type="ECO:0000256" key="8">
    <source>
        <dbReference type="ARBA" id="ARBA00025193"/>
    </source>
</evidence>
<proteinExistence type="inferred from homology"/>
<dbReference type="GO" id="GO:0001046">
    <property type="term" value="F:core promoter sequence-specific DNA binding"/>
    <property type="evidence" value="ECO:0007669"/>
    <property type="project" value="TreeGrafter"/>
</dbReference>
<accession>A0AAV7X0D2</accession>
<evidence type="ECO:0000256" key="5">
    <source>
        <dbReference type="ARBA" id="ARBA00023125"/>
    </source>
</evidence>
<keyword evidence="7" id="KW-0539">Nucleus</keyword>
<dbReference type="EMBL" id="JANPWB010000001">
    <property type="protein sequence ID" value="KAJ1218591.1"/>
    <property type="molecule type" value="Genomic_DNA"/>
</dbReference>
<dbReference type="GO" id="GO:0005634">
    <property type="term" value="C:nucleus"/>
    <property type="evidence" value="ECO:0007669"/>
    <property type="project" value="UniProtKB-SubCell"/>
</dbReference>
<name>A0AAV7X0D2_PLEWA</name>